<dbReference type="GeneID" id="57366640"/>
<dbReference type="EMBL" id="JAWJAV010000002">
    <property type="protein sequence ID" value="MDV2620753.1"/>
    <property type="molecule type" value="Genomic_DNA"/>
</dbReference>
<gene>
    <name evidence="1" type="ORF">R0G89_03275</name>
</gene>
<organism evidence="1 2">
    <name type="scientific">Pediococcus acidilactici</name>
    <dbReference type="NCBI Taxonomy" id="1254"/>
    <lineage>
        <taxon>Bacteria</taxon>
        <taxon>Bacillati</taxon>
        <taxon>Bacillota</taxon>
        <taxon>Bacilli</taxon>
        <taxon>Lactobacillales</taxon>
        <taxon>Lactobacillaceae</taxon>
        <taxon>Pediococcus</taxon>
        <taxon>Pediococcus acidilactici group</taxon>
    </lineage>
</organism>
<dbReference type="AlphaFoldDB" id="A0AAW8YG14"/>
<dbReference type="RefSeq" id="WP_005918216.1">
    <property type="nucleotide sequence ID" value="NZ_BJMF01000001.1"/>
</dbReference>
<evidence type="ECO:0000313" key="2">
    <source>
        <dbReference type="Proteomes" id="UP001280897"/>
    </source>
</evidence>
<reference evidence="1" key="2">
    <citation type="submission" date="2023-10" db="EMBL/GenBank/DDBJ databases">
        <authorList>
            <person name="Khurajog B."/>
        </authorList>
    </citation>
    <scope>NUCLEOTIDE SEQUENCE</scope>
    <source>
        <strain evidence="1">BF9</strain>
    </source>
</reference>
<evidence type="ECO:0000313" key="1">
    <source>
        <dbReference type="EMBL" id="MDV2620753.1"/>
    </source>
</evidence>
<sequence length="269" mass="31648">MLNKEQLKDLICDRFWTFRGFDDKKHFSTLFIGTEPGSGMLALWFHRDGSITFPTNVAFEPGEYRHWDFDEDAQEIIFFDYNQQPSKRAHCPVQWFGDSLKIELISDSDNTEVFSHEPHVDQFALKNRVIGGIHMFFAPRSVYNFELFQDLAFLNFNIKLIDTEDSIIDFLHEVYQYAIAHPQLEELVISQEGQPHVQLSREHKLLFTSNDGQPSYNYFSGERPLVIELLTVILAENRKRLLNPDDSRNEKEMIQDIISNRFTDRYEIV</sequence>
<dbReference type="Proteomes" id="UP001280897">
    <property type="component" value="Unassembled WGS sequence"/>
</dbReference>
<name>A0AAW8YG14_PEDAC</name>
<reference evidence="1" key="1">
    <citation type="journal article" date="2023" name="PeerJ">
        <title>Selection and evaluation of lactic acid bacteria from chicken feces in Thailand as potential probiotics.</title>
        <authorList>
            <person name="Khurajog B."/>
            <person name="Disastra Y."/>
            <person name="Lawwyne L.D."/>
            <person name="Sirichokchatchawan W."/>
            <person name="Niyomtham W."/>
            <person name="Yindee J."/>
            <person name="Hampson D.J."/>
            <person name="Prapasarakul N."/>
        </authorList>
    </citation>
    <scope>NUCLEOTIDE SEQUENCE</scope>
    <source>
        <strain evidence="1">BF9</strain>
    </source>
</reference>
<comment type="caution">
    <text evidence="1">The sequence shown here is derived from an EMBL/GenBank/DDBJ whole genome shotgun (WGS) entry which is preliminary data.</text>
</comment>
<proteinExistence type="predicted"/>
<protein>
    <submittedName>
        <fullName evidence="1">Uncharacterized protein</fullName>
    </submittedName>
</protein>
<accession>A0AAW8YG14</accession>